<proteinExistence type="predicted"/>
<dbReference type="GO" id="GO:0000049">
    <property type="term" value="F:tRNA binding"/>
    <property type="evidence" value="ECO:0007669"/>
    <property type="project" value="UniProtKB-KW"/>
</dbReference>
<evidence type="ECO:0000256" key="3">
    <source>
        <dbReference type="ARBA" id="ARBA00022884"/>
    </source>
</evidence>
<name>A0A916VFE9_9BACL</name>
<sequence>MSLDGVAVRAVVHELQQLTDGRIHKIHQPSEHDIVMQIRAGGRNHKLILSANPSMPRAHLTNEHFINPLEAPMFCMLLRKHCENGIIERIEQVGMERIIHMYVRQRDEIGDLSHKKLIIELMGRHSNIILVDANTDQILDGIHHVTPAISSYRIVMPGAAYTPPPAQDKVNLLEIPASELHTHIEYDKLSPSELTAAVERRVMGSFSGIGPLTAREIIHRAVQGEGLIAALRDFQSVLRNHQYEPCILEQEDGKPVFSAFALTHIEGRLQPFDSISACLTDYFSEKAQRDLVKQKTADLMRILTNELNKNEKKLEKLYESLKEAEGADHYRKLGELLTASLHTISRGQSEAEVIDYYDEAQPTITIPLDPKLSPAENAQRYYKRYNKLKNSQTAVQEQIETTRQEIAYLETLIHQLTDATLDDIDEIRDELASQGYVRQRSTPGHKKKEAG</sequence>
<evidence type="ECO:0008006" key="8">
    <source>
        <dbReference type="Google" id="ProtNLM"/>
    </source>
</evidence>
<gene>
    <name evidence="6" type="ORF">PRECH8_11040</name>
</gene>
<evidence type="ECO:0000256" key="4">
    <source>
        <dbReference type="ARBA" id="ARBA00022917"/>
    </source>
</evidence>
<accession>A0A916VFE9</accession>
<dbReference type="AlphaFoldDB" id="A0A916VFE9"/>
<dbReference type="PANTHER" id="PTHR15239">
    <property type="entry name" value="NUCLEAR EXPORT MEDIATOR FACTOR NEMF"/>
    <property type="match status" value="1"/>
</dbReference>
<keyword evidence="5" id="KW-0175">Coiled coil</keyword>
<dbReference type="Pfam" id="PF05833">
    <property type="entry name" value="NFACT_N"/>
    <property type="match status" value="1"/>
</dbReference>
<dbReference type="Proteomes" id="UP000654993">
    <property type="component" value="Unassembled WGS sequence"/>
</dbReference>
<dbReference type="InterPro" id="IPR051608">
    <property type="entry name" value="RQC_Subunit_NEMF"/>
</dbReference>
<feature type="coiled-coil region" evidence="5">
    <location>
        <begin position="300"/>
        <end position="327"/>
    </location>
</feature>
<dbReference type="GO" id="GO:0019843">
    <property type="term" value="F:rRNA binding"/>
    <property type="evidence" value="ECO:0007669"/>
    <property type="project" value="UniProtKB-KW"/>
</dbReference>
<reference evidence="6" key="2">
    <citation type="journal article" date="2021" name="Data Brief">
        <title>Draft genome sequence data of the facultative, thermophilic, xylanolytic bacterium Paenibacillus sp. strain DA-C8.</title>
        <authorList>
            <person name="Chhe C."/>
            <person name="Uke A."/>
            <person name="Baramee S."/>
            <person name="Ungkulpasvich U."/>
            <person name="Tachaapaikoon C."/>
            <person name="Pason P."/>
            <person name="Waeonukul R."/>
            <person name="Ratanakhanokchai K."/>
            <person name="Kosugi A."/>
        </authorList>
    </citation>
    <scope>NUCLEOTIDE SEQUENCE</scope>
    <source>
        <strain evidence="6">DA-C8</strain>
    </source>
</reference>
<dbReference type="GO" id="GO:0043023">
    <property type="term" value="F:ribosomal large subunit binding"/>
    <property type="evidence" value="ECO:0007669"/>
    <property type="project" value="TreeGrafter"/>
</dbReference>
<dbReference type="Gene3D" id="2.30.310.10">
    <property type="entry name" value="ibrinogen binding protein from staphylococcus aureus domain"/>
    <property type="match status" value="1"/>
</dbReference>
<comment type="caution">
    <text evidence="6">The sequence shown here is derived from an EMBL/GenBank/DDBJ whole genome shotgun (WGS) entry which is preliminary data.</text>
</comment>
<dbReference type="PANTHER" id="PTHR15239:SF6">
    <property type="entry name" value="RIBOSOME QUALITY CONTROL COMPLEX SUBUNIT NEMF"/>
    <property type="match status" value="1"/>
</dbReference>
<dbReference type="FunFam" id="2.30.310.10:FF:000004">
    <property type="entry name" value="Fibronectin-binding protein A"/>
    <property type="match status" value="1"/>
</dbReference>
<evidence type="ECO:0000313" key="6">
    <source>
        <dbReference type="EMBL" id="GFR37808.1"/>
    </source>
</evidence>
<organism evidence="6 7">
    <name type="scientific">Insulibacter thermoxylanivorax</name>
    <dbReference type="NCBI Taxonomy" id="2749268"/>
    <lineage>
        <taxon>Bacteria</taxon>
        <taxon>Bacillati</taxon>
        <taxon>Bacillota</taxon>
        <taxon>Bacilli</taxon>
        <taxon>Bacillales</taxon>
        <taxon>Paenibacillaceae</taxon>
        <taxon>Insulibacter</taxon>
    </lineage>
</organism>
<evidence type="ECO:0000256" key="2">
    <source>
        <dbReference type="ARBA" id="ARBA00022730"/>
    </source>
</evidence>
<dbReference type="GO" id="GO:0072344">
    <property type="term" value="P:rescue of stalled ribosome"/>
    <property type="evidence" value="ECO:0007669"/>
    <property type="project" value="TreeGrafter"/>
</dbReference>
<keyword evidence="4" id="KW-0648">Protein biosynthesis</keyword>
<dbReference type="Gene3D" id="3.40.970.40">
    <property type="entry name" value="fibrinogen binding protein from staphylococcus aureus domain like"/>
    <property type="match status" value="1"/>
</dbReference>
<evidence type="ECO:0000256" key="1">
    <source>
        <dbReference type="ARBA" id="ARBA00022555"/>
    </source>
</evidence>
<dbReference type="GO" id="GO:1990112">
    <property type="term" value="C:RQC complex"/>
    <property type="evidence" value="ECO:0007669"/>
    <property type="project" value="TreeGrafter"/>
</dbReference>
<keyword evidence="7" id="KW-1185">Reference proteome</keyword>
<keyword evidence="2" id="KW-0699">rRNA-binding</keyword>
<reference evidence="6" key="1">
    <citation type="submission" date="2020-08" db="EMBL/GenBank/DDBJ databases">
        <authorList>
            <person name="Uke A."/>
            <person name="Chhe C."/>
            <person name="Baramee S."/>
            <person name="Kosugi A."/>
        </authorList>
    </citation>
    <scope>NUCLEOTIDE SEQUENCE</scope>
    <source>
        <strain evidence="6">DA-C8</strain>
    </source>
</reference>
<keyword evidence="3" id="KW-0694">RNA-binding</keyword>
<dbReference type="EMBL" id="BMAQ01000006">
    <property type="protein sequence ID" value="GFR37808.1"/>
    <property type="molecule type" value="Genomic_DNA"/>
</dbReference>
<dbReference type="Gene3D" id="1.10.8.50">
    <property type="match status" value="1"/>
</dbReference>
<evidence type="ECO:0000313" key="7">
    <source>
        <dbReference type="Proteomes" id="UP000654993"/>
    </source>
</evidence>
<keyword evidence="1" id="KW-0820">tRNA-binding</keyword>
<protein>
    <recommendedName>
        <fullName evidence="8">Fibronectin/fibrinogen-binding protein</fullName>
    </recommendedName>
</protein>
<evidence type="ECO:0000256" key="5">
    <source>
        <dbReference type="SAM" id="Coils"/>
    </source>
</evidence>